<evidence type="ECO:0000313" key="2">
    <source>
        <dbReference type="EMBL" id="KAH3848769.1"/>
    </source>
</evidence>
<dbReference type="AlphaFoldDB" id="A0A9D4L016"/>
<feature type="region of interest" description="Disordered" evidence="1">
    <location>
        <begin position="1"/>
        <end position="71"/>
    </location>
</feature>
<reference evidence="2" key="2">
    <citation type="submission" date="2020-11" db="EMBL/GenBank/DDBJ databases">
        <authorList>
            <person name="McCartney M.A."/>
            <person name="Auch B."/>
            <person name="Kono T."/>
            <person name="Mallez S."/>
            <person name="Becker A."/>
            <person name="Gohl D.M."/>
            <person name="Silverstein K.A.T."/>
            <person name="Koren S."/>
            <person name="Bechman K.B."/>
            <person name="Herman A."/>
            <person name="Abrahante J.E."/>
            <person name="Garbe J."/>
        </authorList>
    </citation>
    <scope>NUCLEOTIDE SEQUENCE</scope>
    <source>
        <strain evidence="2">Duluth1</strain>
        <tissue evidence="2">Whole animal</tissue>
    </source>
</reference>
<dbReference type="Proteomes" id="UP000828390">
    <property type="component" value="Unassembled WGS sequence"/>
</dbReference>
<reference evidence="2" key="1">
    <citation type="journal article" date="2019" name="bioRxiv">
        <title>The Genome of the Zebra Mussel, Dreissena polymorpha: A Resource for Invasive Species Research.</title>
        <authorList>
            <person name="McCartney M.A."/>
            <person name="Auch B."/>
            <person name="Kono T."/>
            <person name="Mallez S."/>
            <person name="Zhang Y."/>
            <person name="Obille A."/>
            <person name="Becker A."/>
            <person name="Abrahante J.E."/>
            <person name="Garbe J."/>
            <person name="Badalamenti J.P."/>
            <person name="Herman A."/>
            <person name="Mangelson H."/>
            <person name="Liachko I."/>
            <person name="Sullivan S."/>
            <person name="Sone E.D."/>
            <person name="Koren S."/>
            <person name="Silverstein K.A.T."/>
            <person name="Beckman K.B."/>
            <person name="Gohl D.M."/>
        </authorList>
    </citation>
    <scope>NUCLEOTIDE SEQUENCE</scope>
    <source>
        <strain evidence="2">Duluth1</strain>
        <tissue evidence="2">Whole animal</tissue>
    </source>
</reference>
<evidence type="ECO:0000313" key="3">
    <source>
        <dbReference type="Proteomes" id="UP000828390"/>
    </source>
</evidence>
<keyword evidence="3" id="KW-1185">Reference proteome</keyword>
<sequence>MEPMDVQLHDDLEPEPSLVDLNESLDDATPEDTHEMEPMDVQLHDEPEQVASTATLSSSIQMDTRTQSLRR</sequence>
<comment type="caution">
    <text evidence="2">The sequence shown here is derived from an EMBL/GenBank/DDBJ whole genome shotgun (WGS) entry which is preliminary data.</text>
</comment>
<name>A0A9D4L016_DREPO</name>
<organism evidence="2 3">
    <name type="scientific">Dreissena polymorpha</name>
    <name type="common">Zebra mussel</name>
    <name type="synonym">Mytilus polymorpha</name>
    <dbReference type="NCBI Taxonomy" id="45954"/>
    <lineage>
        <taxon>Eukaryota</taxon>
        <taxon>Metazoa</taxon>
        <taxon>Spiralia</taxon>
        <taxon>Lophotrochozoa</taxon>
        <taxon>Mollusca</taxon>
        <taxon>Bivalvia</taxon>
        <taxon>Autobranchia</taxon>
        <taxon>Heteroconchia</taxon>
        <taxon>Euheterodonta</taxon>
        <taxon>Imparidentia</taxon>
        <taxon>Neoheterodontei</taxon>
        <taxon>Myida</taxon>
        <taxon>Dreissenoidea</taxon>
        <taxon>Dreissenidae</taxon>
        <taxon>Dreissena</taxon>
    </lineage>
</organism>
<evidence type="ECO:0000256" key="1">
    <source>
        <dbReference type="SAM" id="MobiDB-lite"/>
    </source>
</evidence>
<feature type="compositionally biased region" description="Polar residues" evidence="1">
    <location>
        <begin position="50"/>
        <end position="71"/>
    </location>
</feature>
<dbReference type="EMBL" id="JAIWYP010000003">
    <property type="protein sequence ID" value="KAH3848769.1"/>
    <property type="molecule type" value="Genomic_DNA"/>
</dbReference>
<accession>A0A9D4L016</accession>
<gene>
    <name evidence="2" type="ORF">DPMN_091149</name>
</gene>
<protein>
    <submittedName>
        <fullName evidence="2">Uncharacterized protein</fullName>
    </submittedName>
</protein>
<feature type="compositionally biased region" description="Basic and acidic residues" evidence="1">
    <location>
        <begin position="31"/>
        <end position="47"/>
    </location>
</feature>
<proteinExistence type="predicted"/>